<proteinExistence type="predicted"/>
<evidence type="ECO:0000313" key="1">
    <source>
        <dbReference type="EMBL" id="CAB3698006.1"/>
    </source>
</evidence>
<gene>
    <name evidence="1" type="ORF">LMG3458_02494</name>
</gene>
<reference evidence="1 2" key="1">
    <citation type="submission" date="2020-04" db="EMBL/GenBank/DDBJ databases">
        <authorList>
            <person name="De Canck E."/>
        </authorList>
    </citation>
    <scope>NUCLEOTIDE SEQUENCE [LARGE SCALE GENOMIC DNA]</scope>
    <source>
        <strain evidence="1 2">LMG 3458</strain>
    </source>
</reference>
<dbReference type="EMBL" id="CADIJO010000007">
    <property type="protein sequence ID" value="CAB3698006.1"/>
    <property type="molecule type" value="Genomic_DNA"/>
</dbReference>
<dbReference type="Proteomes" id="UP000494111">
    <property type="component" value="Unassembled WGS sequence"/>
</dbReference>
<accession>A0A6S6ZUQ3</accession>
<sequence length="853" mass="92752">MAKVASSYSSITRGVSEQVPQDRLAGQNWEQVNMVSDPRRGVARRHGSVTMDEKVLGLPQLTGGQYAYLRNYREYSFFLGGTEYSLIYQAGERPSADTLPFCFCHNKVTGKFLSVTMNESSPGALDSWRYGGLSAVTTVGRYVVMASNRVGPGHSSVDQYAAHSTEAVAWVRGGAYSRTFRVTLKRADTGATVNVAYTTMASSYPALLDTSDIVQEGNPNYAKQVNDRVNAYNSASNKWIGDAQASVQPQNIAAQIGAQLTASGFTNFSLNGGSLILSNVAELSVNDSGDGSLFRAVHNEVDDPAKLSTVHWTGKVVKVKPKGTDDAYYMVAKIDTGSTGTVRWEEGAAQVVKPGQVFALATVSEDGRTLVIADTPAQLATVTGTPVPGYSESRVGDLAAKGAVPYFFGRRITLLTVFMDRLVIVANGVVFMSRAGDYFNWFRNSMLRQDADDPIEAYALGAEDDIITRSVTYNKDLFMFGERNQYSVSGRIALTPQTIAISTAAGEKDSVTGQPIVVGNLLFYGKYEAAPNQDGPSPYSGSVSQFQLGLFEGSPETYLVSQQLDKYIRGRPTQFAALPSPHTVFVRTDGYDRGVYTYRFIDQPGSQSRVFDSWSRWEWSPVVGRIISITVYKATLYVYTIRENARGPWVACEQFVMDSDQSARPYLDAQRPPTEYASGGGFLDAADPSVLGDVHVAASQGSDAAFLGAEIAKFHDFYAAELQGGTRPGVVGIGFSGALQITSPFVRDQNDRALVNGRLVVNRYTLSVTKTSGLDAYRIDMAGAARVFGFNGRRVGLSNNQVGRQPTTTATVDVPCGRANTEHRMEFRTRAWLPATISAIEWVGQIFNNTRRV</sequence>
<protein>
    <recommendedName>
        <fullName evidence="3">Tail tubular protein B</fullName>
    </recommendedName>
</protein>
<organism evidence="1 2">
    <name type="scientific">Achromobacter deleyi</name>
    <dbReference type="NCBI Taxonomy" id="1353891"/>
    <lineage>
        <taxon>Bacteria</taxon>
        <taxon>Pseudomonadati</taxon>
        <taxon>Pseudomonadota</taxon>
        <taxon>Betaproteobacteria</taxon>
        <taxon>Burkholderiales</taxon>
        <taxon>Alcaligenaceae</taxon>
        <taxon>Achromobacter</taxon>
    </lineage>
</organism>
<dbReference type="InterPro" id="IPR058003">
    <property type="entry name" value="Phage_gp12"/>
</dbReference>
<name>A0A6S6ZUQ3_9BURK</name>
<evidence type="ECO:0000313" key="2">
    <source>
        <dbReference type="Proteomes" id="UP000494111"/>
    </source>
</evidence>
<dbReference type="AlphaFoldDB" id="A0A6S6ZUQ3"/>
<evidence type="ECO:0008006" key="3">
    <source>
        <dbReference type="Google" id="ProtNLM"/>
    </source>
</evidence>
<dbReference type="Pfam" id="PF25675">
    <property type="entry name" value="Phage_nozzle"/>
    <property type="match status" value="2"/>
</dbReference>